<dbReference type="Proteomes" id="UP001057375">
    <property type="component" value="Unassembled WGS sequence"/>
</dbReference>
<keyword evidence="3" id="KW-1185">Reference proteome</keyword>
<accession>A0ABQ5KGG3</accession>
<evidence type="ECO:0000256" key="1">
    <source>
        <dbReference type="SAM" id="MobiDB-lite"/>
    </source>
</evidence>
<name>A0ABQ5KGG3_9EUKA</name>
<proteinExistence type="predicted"/>
<dbReference type="EMBL" id="BQXS01009702">
    <property type="protein sequence ID" value="GKT31586.1"/>
    <property type="molecule type" value="Genomic_DNA"/>
</dbReference>
<feature type="non-terminal residue" evidence="2">
    <location>
        <position position="249"/>
    </location>
</feature>
<comment type="caution">
    <text evidence="2">The sequence shown here is derived from an EMBL/GenBank/DDBJ whole genome shotgun (WGS) entry which is preliminary data.</text>
</comment>
<protein>
    <submittedName>
        <fullName evidence="2">Uncharacterized protein</fullName>
    </submittedName>
</protein>
<feature type="region of interest" description="Disordered" evidence="1">
    <location>
        <begin position="185"/>
        <end position="205"/>
    </location>
</feature>
<gene>
    <name evidence="2" type="ORF">ADUPG1_005987</name>
</gene>
<reference evidence="2" key="1">
    <citation type="submission" date="2022-03" db="EMBL/GenBank/DDBJ databases">
        <title>Draft genome sequence of Aduncisulcus paluster, a free-living microaerophilic Fornicata.</title>
        <authorList>
            <person name="Yuyama I."/>
            <person name="Kume K."/>
            <person name="Tamura T."/>
            <person name="Inagaki Y."/>
            <person name="Hashimoto T."/>
        </authorList>
    </citation>
    <scope>NUCLEOTIDE SEQUENCE</scope>
    <source>
        <strain evidence="2">NY0171</strain>
    </source>
</reference>
<sequence>MEGASKKVESLRNGFKEMMAVLQSQPESFISKLQFIIPKLDPKVGEEIEQGRKPEIDDIFSLDDISTKYNAFIDGLYFILQQKWILSRQVRESDKIREFLVHQKLAIELQKNQFLKKQESLEVDCKKREKNLLDKEESIEIRIRDLAGKEELAAQKEIRILKKETELGQKESTIVSREKRIEKSRKNNIDARSQLQTEKKELEEETKKFELERKKFEEEKKQILVRQKELEDLGKSLDDKQSGLQKKEE</sequence>
<evidence type="ECO:0000313" key="3">
    <source>
        <dbReference type="Proteomes" id="UP001057375"/>
    </source>
</evidence>
<evidence type="ECO:0000313" key="2">
    <source>
        <dbReference type="EMBL" id="GKT31586.1"/>
    </source>
</evidence>
<organism evidence="2 3">
    <name type="scientific">Aduncisulcus paluster</name>
    <dbReference type="NCBI Taxonomy" id="2918883"/>
    <lineage>
        <taxon>Eukaryota</taxon>
        <taxon>Metamonada</taxon>
        <taxon>Carpediemonas-like organisms</taxon>
        <taxon>Aduncisulcus</taxon>
    </lineage>
</organism>